<dbReference type="Gene3D" id="3.40.50.1970">
    <property type="match status" value="1"/>
</dbReference>
<proteinExistence type="predicted"/>
<dbReference type="EC" id="1.1.1.244" evidence="4"/>
<dbReference type="PANTHER" id="PTHR11496:SF83">
    <property type="entry name" value="HYDROXYACID-OXOACID TRANSHYDROGENASE, MITOCHONDRIAL"/>
    <property type="match status" value="1"/>
</dbReference>
<dbReference type="Pfam" id="PF00465">
    <property type="entry name" value="Fe-ADH"/>
    <property type="match status" value="1"/>
</dbReference>
<reference evidence="4" key="1">
    <citation type="submission" date="2019-11" db="EMBL/GenBank/DDBJ databases">
        <authorList>
            <person name="Feng L."/>
        </authorList>
    </citation>
    <scope>NUCLEOTIDE SEQUENCE</scope>
    <source>
        <strain evidence="4">VrattiLFYP33</strain>
    </source>
</reference>
<dbReference type="CDD" id="cd08180">
    <property type="entry name" value="PDD"/>
    <property type="match status" value="1"/>
</dbReference>
<dbReference type="InterPro" id="IPR018211">
    <property type="entry name" value="ADH_Fe_CS"/>
</dbReference>
<keyword evidence="1 4" id="KW-0560">Oxidoreductase</keyword>
<dbReference type="InterPro" id="IPR001670">
    <property type="entry name" value="ADH_Fe/GldA"/>
</dbReference>
<dbReference type="FunFam" id="1.20.1090.10:FF:000001">
    <property type="entry name" value="Aldehyde-alcohol dehydrogenase"/>
    <property type="match status" value="1"/>
</dbReference>
<dbReference type="InterPro" id="IPR056798">
    <property type="entry name" value="ADH_Fe_C"/>
</dbReference>
<accession>A0A6N3CB51</accession>
<evidence type="ECO:0000256" key="1">
    <source>
        <dbReference type="ARBA" id="ARBA00023002"/>
    </source>
</evidence>
<dbReference type="FunFam" id="3.40.50.1970:FF:000003">
    <property type="entry name" value="Alcohol dehydrogenase, iron-containing"/>
    <property type="match status" value="1"/>
</dbReference>
<sequence>MNQWTFPTKIFAGHDSLLRLKQFRQERILVVCDPFLEGTENLNYILNELRPQNEVSIYTDVVPDPPISHVVKGVEFIQKLQPTVVIAIGGGSAIDLTKAVLYFARHMGYGGVRYFTVIPTTSGTGSEVTSFAVITDPTSQTKYPILDESLLPQEAILTPLFVKTAPPKVTAYSGMDVLVHAIEAIVSTGANHFTDALAEKALELVFEYLPKCFAPGATEEDRMGMHEASCMAGLAFNRAGLGITHALAHQLGGQFHIPHGLANAMLIARVVMFNAFHSEKAYEKYVQLAKKLGFADRGTDKRDALVALVKAILQLARTVECPLNISAAANVSAQEARQKVSIMADKALQDMTYQTNPYAASKDDLENLLLMIM</sequence>
<dbReference type="Pfam" id="PF25137">
    <property type="entry name" value="ADH_Fe_C"/>
    <property type="match status" value="1"/>
</dbReference>
<feature type="domain" description="Fe-containing alcohol dehydrogenase-like C-terminal" evidence="3">
    <location>
        <begin position="170"/>
        <end position="370"/>
    </location>
</feature>
<dbReference type="AlphaFoldDB" id="A0A6N3CB51"/>
<dbReference type="PROSITE" id="PS00060">
    <property type="entry name" value="ADH_IRON_2"/>
    <property type="match status" value="1"/>
</dbReference>
<dbReference type="GO" id="GO:0046872">
    <property type="term" value="F:metal ion binding"/>
    <property type="evidence" value="ECO:0007669"/>
    <property type="project" value="InterPro"/>
</dbReference>
<protein>
    <submittedName>
        <fullName evidence="4">NAD-dependent methanol dehydrogenase</fullName>
        <ecNumber evidence="4">1.1.1.244</ecNumber>
    </submittedName>
</protein>
<dbReference type="GO" id="GO:0050093">
    <property type="term" value="F:methanol dehydrogenase (NAD+) activity"/>
    <property type="evidence" value="ECO:0007669"/>
    <property type="project" value="UniProtKB-EC"/>
</dbReference>
<name>A0A6N3CB51_9FIRM</name>
<evidence type="ECO:0000259" key="2">
    <source>
        <dbReference type="Pfam" id="PF00465"/>
    </source>
</evidence>
<dbReference type="EMBL" id="CACRUX010000050">
    <property type="protein sequence ID" value="VYU12199.1"/>
    <property type="molecule type" value="Genomic_DNA"/>
</dbReference>
<organism evidence="4">
    <name type="scientific">Veillonella ratti</name>
    <dbReference type="NCBI Taxonomy" id="103892"/>
    <lineage>
        <taxon>Bacteria</taxon>
        <taxon>Bacillati</taxon>
        <taxon>Bacillota</taxon>
        <taxon>Negativicutes</taxon>
        <taxon>Veillonellales</taxon>
        <taxon>Veillonellaceae</taxon>
        <taxon>Veillonella</taxon>
    </lineage>
</organism>
<gene>
    <name evidence="4" type="primary">mdh</name>
    <name evidence="4" type="ORF">VRLFYP33_00124</name>
</gene>
<evidence type="ECO:0000259" key="3">
    <source>
        <dbReference type="Pfam" id="PF25137"/>
    </source>
</evidence>
<dbReference type="PANTHER" id="PTHR11496">
    <property type="entry name" value="ALCOHOL DEHYDROGENASE"/>
    <property type="match status" value="1"/>
</dbReference>
<dbReference type="InterPro" id="IPR039697">
    <property type="entry name" value="Alcohol_dehydrogenase_Fe"/>
</dbReference>
<evidence type="ECO:0000313" key="4">
    <source>
        <dbReference type="EMBL" id="VYU12199.1"/>
    </source>
</evidence>
<dbReference type="Gene3D" id="1.20.1090.10">
    <property type="entry name" value="Dehydroquinate synthase-like - alpha domain"/>
    <property type="match status" value="1"/>
</dbReference>
<dbReference type="SUPFAM" id="SSF56796">
    <property type="entry name" value="Dehydroquinate synthase-like"/>
    <property type="match status" value="1"/>
</dbReference>
<feature type="domain" description="Alcohol dehydrogenase iron-type/glycerol dehydrogenase GldA" evidence="2">
    <location>
        <begin position="7"/>
        <end position="159"/>
    </location>
</feature>
<dbReference type="RefSeq" id="WP_021842291.1">
    <property type="nucleotide sequence ID" value="NZ_CACRUX010000050.1"/>
</dbReference>